<dbReference type="SUPFAM" id="SSF48371">
    <property type="entry name" value="ARM repeat"/>
    <property type="match status" value="1"/>
</dbReference>
<evidence type="ECO:0000313" key="2">
    <source>
        <dbReference type="Proteomes" id="UP000179807"/>
    </source>
</evidence>
<accession>A0A1J4JLC4</accession>
<dbReference type="RefSeq" id="XP_068353049.1">
    <property type="nucleotide sequence ID" value="XM_068494170.1"/>
</dbReference>
<dbReference type="Gene3D" id="1.25.10.10">
    <property type="entry name" value="Leucine-rich Repeat Variant"/>
    <property type="match status" value="1"/>
</dbReference>
<protein>
    <submittedName>
        <fullName evidence="1">Uncharacterized protein</fullName>
    </submittedName>
</protein>
<evidence type="ECO:0000313" key="1">
    <source>
        <dbReference type="EMBL" id="OHS99912.1"/>
    </source>
</evidence>
<keyword evidence="2" id="KW-1185">Reference proteome</keyword>
<dbReference type="GeneID" id="94828874"/>
<comment type="caution">
    <text evidence="1">The sequence shown here is derived from an EMBL/GenBank/DDBJ whole genome shotgun (WGS) entry which is preliminary data.</text>
</comment>
<organism evidence="1 2">
    <name type="scientific">Tritrichomonas foetus</name>
    <dbReference type="NCBI Taxonomy" id="1144522"/>
    <lineage>
        <taxon>Eukaryota</taxon>
        <taxon>Metamonada</taxon>
        <taxon>Parabasalia</taxon>
        <taxon>Tritrichomonadida</taxon>
        <taxon>Tritrichomonadidae</taxon>
        <taxon>Tritrichomonas</taxon>
    </lineage>
</organism>
<dbReference type="Proteomes" id="UP000179807">
    <property type="component" value="Unassembled WGS sequence"/>
</dbReference>
<reference evidence="1" key="1">
    <citation type="submission" date="2016-10" db="EMBL/GenBank/DDBJ databases">
        <authorList>
            <person name="Benchimol M."/>
            <person name="Almeida L.G."/>
            <person name="Vasconcelos A.T."/>
            <person name="Perreira-Neves A."/>
            <person name="Rosa I.A."/>
            <person name="Tasca T."/>
            <person name="Bogo M.R."/>
            <person name="de Souza W."/>
        </authorList>
    </citation>
    <scope>NUCLEOTIDE SEQUENCE [LARGE SCALE GENOMIC DNA]</scope>
    <source>
        <strain evidence="1">K</strain>
    </source>
</reference>
<dbReference type="VEuPathDB" id="TrichDB:TRFO_08237"/>
<dbReference type="AlphaFoldDB" id="A0A1J4JLC4"/>
<name>A0A1J4JLC4_9EUKA</name>
<dbReference type="InterPro" id="IPR011989">
    <property type="entry name" value="ARM-like"/>
</dbReference>
<proteinExistence type="predicted"/>
<dbReference type="EMBL" id="MLAK01000982">
    <property type="protein sequence ID" value="OHS99912.1"/>
    <property type="molecule type" value="Genomic_DNA"/>
</dbReference>
<gene>
    <name evidence="1" type="ORF">TRFO_08237</name>
</gene>
<sequence>MFSYHISRCDLGEMIRDSPTQNVMKDGATPVIDIKYITPRFKKGGKMEGNIEQIYNLFLSRLENGNDIQVIMALVSITNMLQVENFTDAKIFSEEFLTFLWSKISADFVHPSIRKFSLLLLKQMMISNRVTSIVLFEQFEWQYLISLLPDITASKVLKTCIEMNESFRNVLVENNFHLTILNLISNHSDTTCQNFKTYHEKSYMTILLTLQPYVTFSTDAKIEFLSNVKRNIISQRASQTYAQKKYIKFLMRSDDIEFIHLSISNYLIFNMLKFFKTPSFTNIRHDVILYFQKIASASIEFANYFCQENLTEHMIRLLSTDYHYIDALDFLLILCQSSSDNCMKMMNDSILNSLFADFSFLKYKEMNATAKLYCLILLNYTNAPFVSKFTAILSDLLDHLSLCLESEVEIRILALQLLRKIISTENIPQNLEFVNHVKEFVLSVNFQELLETISNDECDEQSQNEIDLLIDAIEHINL</sequence>
<dbReference type="InterPro" id="IPR016024">
    <property type="entry name" value="ARM-type_fold"/>
</dbReference>